<dbReference type="eggNOG" id="COG1397">
    <property type="taxonomic scope" value="Bacteria"/>
</dbReference>
<proteinExistence type="inferred from homology"/>
<dbReference type="PANTHER" id="PTHR16222">
    <property type="entry name" value="ADP-RIBOSYLGLYCOHYDROLASE"/>
    <property type="match status" value="1"/>
</dbReference>
<sequence length="339" mass="36210">MHKLSRNERPYTPVTTTDRSDRIAGTILGGAVGDALGVPYEFETRTLHDSEEPQMLGGGLGSFAPGQWSDDTDMAMAILDVIASGTDLRSPAGQDAVAANFLQWYASEPADVGNQTSAVLSATRRRLDVEPDAAPGIVMREESFAYTARNPRSAGNGALMRTGPVALAYLDDRDALAETARATAGLTHAGDLAGDSCVLWCEAIRVAVVEQRLDVTAGLDLLPRDRVDKWSTWLDDAATQDPKMFNPNGFTVSALQAATSSILHSLTPDVEPHEHIRHALFTTIRIGNDTDTVAAIAGALLGARWGADAIADEWRQAVHGWSPSGPVTGEQAARRVVER</sequence>
<dbReference type="InterPro" id="IPR005502">
    <property type="entry name" value="Ribosyl_crysJ1"/>
</dbReference>
<keyword evidence="5" id="KW-1185">Reference proteome</keyword>
<reference evidence="4 5" key="1">
    <citation type="submission" date="2012-02" db="EMBL/GenBank/DDBJ databases">
        <title>Whole genome shotgun sequence of Gordonia sputi NBRC 100414.</title>
        <authorList>
            <person name="Yoshida I."/>
            <person name="Hosoyama A."/>
            <person name="Tsuchikane K."/>
            <person name="Katsumata H."/>
            <person name="Yamazaki S."/>
            <person name="Fujita N."/>
        </authorList>
    </citation>
    <scope>NUCLEOTIDE SEQUENCE [LARGE SCALE GENOMIC DNA]</scope>
    <source>
        <strain evidence="4 5">NBRC 100414</strain>
    </source>
</reference>
<feature type="binding site" evidence="3">
    <location>
        <position position="71"/>
    </location>
    <ligand>
        <name>Mg(2+)</name>
        <dbReference type="ChEBI" id="CHEBI:18420"/>
        <label>1</label>
    </ligand>
</feature>
<dbReference type="PANTHER" id="PTHR16222:SF24">
    <property type="entry name" value="ADP-RIBOSYLHYDROLASE ARH3"/>
    <property type="match status" value="1"/>
</dbReference>
<dbReference type="AlphaFoldDB" id="H5U1C7"/>
<dbReference type="GO" id="GO:0016787">
    <property type="term" value="F:hydrolase activity"/>
    <property type="evidence" value="ECO:0007669"/>
    <property type="project" value="UniProtKB-KW"/>
</dbReference>
<keyword evidence="3" id="KW-0479">Metal-binding</keyword>
<evidence type="ECO:0000313" key="5">
    <source>
        <dbReference type="Proteomes" id="UP000005845"/>
    </source>
</evidence>
<evidence type="ECO:0000256" key="3">
    <source>
        <dbReference type="PIRSR" id="PIRSR605502-1"/>
    </source>
</evidence>
<name>H5U1C7_9ACTN</name>
<comment type="cofactor">
    <cofactor evidence="3">
        <name>Mg(2+)</name>
        <dbReference type="ChEBI" id="CHEBI:18420"/>
    </cofactor>
    <text evidence="3">Binds 2 magnesium ions per subunit.</text>
</comment>
<organism evidence="4 5">
    <name type="scientific">Gordonia sputi NBRC 100414</name>
    <dbReference type="NCBI Taxonomy" id="1089453"/>
    <lineage>
        <taxon>Bacteria</taxon>
        <taxon>Bacillati</taxon>
        <taxon>Actinomycetota</taxon>
        <taxon>Actinomycetes</taxon>
        <taxon>Mycobacteriales</taxon>
        <taxon>Gordoniaceae</taxon>
        <taxon>Gordonia</taxon>
    </lineage>
</organism>
<gene>
    <name evidence="4" type="ORF">GOSPT_070_00230</name>
</gene>
<evidence type="ECO:0000256" key="1">
    <source>
        <dbReference type="ARBA" id="ARBA00010702"/>
    </source>
</evidence>
<keyword evidence="2 4" id="KW-0378">Hydrolase</keyword>
<dbReference type="SUPFAM" id="SSF101478">
    <property type="entry name" value="ADP-ribosylglycohydrolase"/>
    <property type="match status" value="1"/>
</dbReference>
<feature type="binding site" evidence="3">
    <location>
        <position position="70"/>
    </location>
    <ligand>
        <name>Mg(2+)</name>
        <dbReference type="ChEBI" id="CHEBI:18420"/>
        <label>1</label>
    </ligand>
</feature>
<dbReference type="InterPro" id="IPR050792">
    <property type="entry name" value="ADP-ribosylglycohydrolase"/>
</dbReference>
<dbReference type="Pfam" id="PF03747">
    <property type="entry name" value="ADP_ribosyl_GH"/>
    <property type="match status" value="1"/>
</dbReference>
<comment type="caution">
    <text evidence="4">The sequence shown here is derived from an EMBL/GenBank/DDBJ whole genome shotgun (WGS) entry which is preliminary data.</text>
</comment>
<feature type="binding site" evidence="3">
    <location>
        <position position="292"/>
    </location>
    <ligand>
        <name>Mg(2+)</name>
        <dbReference type="ChEBI" id="CHEBI:18420"/>
        <label>1</label>
    </ligand>
</feature>
<evidence type="ECO:0000313" key="4">
    <source>
        <dbReference type="EMBL" id="GAB39535.1"/>
    </source>
</evidence>
<dbReference type="GO" id="GO:0046872">
    <property type="term" value="F:metal ion binding"/>
    <property type="evidence" value="ECO:0007669"/>
    <property type="project" value="UniProtKB-KW"/>
</dbReference>
<feature type="binding site" evidence="3">
    <location>
        <position position="289"/>
    </location>
    <ligand>
        <name>Mg(2+)</name>
        <dbReference type="ChEBI" id="CHEBI:18420"/>
        <label>1</label>
    </ligand>
</feature>
<accession>H5U1C7</accession>
<comment type="similarity">
    <text evidence="1">Belongs to the ADP-ribosylglycohydrolase family.</text>
</comment>
<dbReference type="EMBL" id="BAFC01000070">
    <property type="protein sequence ID" value="GAB39535.1"/>
    <property type="molecule type" value="Genomic_DNA"/>
</dbReference>
<evidence type="ECO:0000256" key="2">
    <source>
        <dbReference type="ARBA" id="ARBA00022801"/>
    </source>
</evidence>
<dbReference type="Proteomes" id="UP000005845">
    <property type="component" value="Unassembled WGS sequence"/>
</dbReference>
<protein>
    <submittedName>
        <fullName evidence="4">Putative hydrolase</fullName>
    </submittedName>
</protein>
<dbReference type="Gene3D" id="1.10.4080.10">
    <property type="entry name" value="ADP-ribosylation/Crystallin J1"/>
    <property type="match status" value="1"/>
</dbReference>
<keyword evidence="3" id="KW-0460">Magnesium</keyword>
<feature type="binding site" evidence="3">
    <location>
        <position position="69"/>
    </location>
    <ligand>
        <name>Mg(2+)</name>
        <dbReference type="ChEBI" id="CHEBI:18420"/>
        <label>1</label>
    </ligand>
</feature>
<dbReference type="InterPro" id="IPR036705">
    <property type="entry name" value="Ribosyl_crysJ1_sf"/>
</dbReference>
<feature type="binding site" evidence="3">
    <location>
        <position position="291"/>
    </location>
    <ligand>
        <name>Mg(2+)</name>
        <dbReference type="ChEBI" id="CHEBI:18420"/>
        <label>1</label>
    </ligand>
</feature>